<dbReference type="EMBL" id="UINC01105255">
    <property type="protein sequence ID" value="SVC69057.1"/>
    <property type="molecule type" value="Genomic_DNA"/>
</dbReference>
<accession>A0A382P8A6</accession>
<proteinExistence type="predicted"/>
<dbReference type="AlphaFoldDB" id="A0A382P8A6"/>
<evidence type="ECO:0000313" key="1">
    <source>
        <dbReference type="EMBL" id="SVC69057.1"/>
    </source>
</evidence>
<protein>
    <submittedName>
        <fullName evidence="1">Uncharacterized protein</fullName>
    </submittedName>
</protein>
<name>A0A382P8A6_9ZZZZ</name>
<organism evidence="1">
    <name type="scientific">marine metagenome</name>
    <dbReference type="NCBI Taxonomy" id="408172"/>
    <lineage>
        <taxon>unclassified sequences</taxon>
        <taxon>metagenomes</taxon>
        <taxon>ecological metagenomes</taxon>
    </lineage>
</organism>
<gene>
    <name evidence="1" type="ORF">METZ01_LOCUS321911</name>
</gene>
<sequence>MLIKTLNSMAKLYMESQNQRWSQSLG</sequence>
<reference evidence="1" key="1">
    <citation type="submission" date="2018-05" db="EMBL/GenBank/DDBJ databases">
        <authorList>
            <person name="Lanie J.A."/>
            <person name="Ng W.-L."/>
            <person name="Kazmierczak K.M."/>
            <person name="Andrzejewski T.M."/>
            <person name="Davidsen T.M."/>
            <person name="Wayne K.J."/>
            <person name="Tettelin H."/>
            <person name="Glass J.I."/>
            <person name="Rusch D."/>
            <person name="Podicherti R."/>
            <person name="Tsui H.-C.T."/>
            <person name="Winkler M.E."/>
        </authorList>
    </citation>
    <scope>NUCLEOTIDE SEQUENCE</scope>
</reference>